<dbReference type="PANTHER" id="PTHR31984:SF12">
    <property type="entry name" value="THIOREDOXIN DOMAIN-CONTAINING PROTEIN"/>
    <property type="match status" value="1"/>
</dbReference>
<reference evidence="1 2" key="1">
    <citation type="journal article" date="2016" name="Sci. Rep.">
        <title>The genome sequence of the outbreeding globe artichoke constructed de novo incorporating a phase-aware low-pass sequencing strategy of F1 progeny.</title>
        <authorList>
            <person name="Scaglione D."/>
            <person name="Reyes-Chin-Wo S."/>
            <person name="Acquadro A."/>
            <person name="Froenicke L."/>
            <person name="Portis E."/>
            <person name="Beitel C."/>
            <person name="Tirone M."/>
            <person name="Mauro R."/>
            <person name="Lo Monaco A."/>
            <person name="Mauromicale G."/>
            <person name="Faccioli P."/>
            <person name="Cattivelli L."/>
            <person name="Rieseberg L."/>
            <person name="Michelmore R."/>
            <person name="Lanteri S."/>
        </authorList>
    </citation>
    <scope>NUCLEOTIDE SEQUENCE [LARGE SCALE GENOMIC DNA]</scope>
    <source>
        <strain evidence="1">2C</strain>
    </source>
</reference>
<dbReference type="EMBL" id="LEKV01004376">
    <property type="protein sequence ID" value="KVH95808.1"/>
    <property type="molecule type" value="Genomic_DNA"/>
</dbReference>
<keyword evidence="2" id="KW-1185">Reference proteome</keyword>
<proteinExistence type="predicted"/>
<dbReference type="SUPFAM" id="SSF143456">
    <property type="entry name" value="VC0467-like"/>
    <property type="match status" value="1"/>
</dbReference>
<dbReference type="InterPro" id="IPR036249">
    <property type="entry name" value="Thioredoxin-like_sf"/>
</dbReference>
<feature type="non-terminal residue" evidence="1">
    <location>
        <position position="1124"/>
    </location>
</feature>
<protein>
    <recommendedName>
        <fullName evidence="3">Thioredoxin domain-containing protein</fullName>
    </recommendedName>
</protein>
<dbReference type="Pfam" id="PF02622">
    <property type="entry name" value="DUF179"/>
    <property type="match status" value="1"/>
</dbReference>
<dbReference type="STRING" id="59895.A0A103XS16"/>
<feature type="non-terminal residue" evidence="1">
    <location>
        <position position="1"/>
    </location>
</feature>
<accession>A0A103XS16</accession>
<dbReference type="AlphaFoldDB" id="A0A103XS16"/>
<sequence length="1124" mass="125815">SSGLHRLLGQSRTKTGHLRSQFILSVCNEKPCGGSESAFPSLFIIGATTTSSFVSPPILIVFNSLGSFQIQHQQQRRTSSMANSHETQFLIPNSPESSHTTHCHRSGESRSLMKELAHMVTKKKEKFRTLKLMLVHKNHDKMLADALGATMEVTVICYRHSLPYNYRGTLRVQSILSSVHYLMSLLPEEVPFKSLPTTEDLTTFLKSTDKALLVLDFCGWTPKLMTKVMNNGSENAFGVPFGTGLYGESSDASSADGKQIQGMDNEKITCDVDNQHQFSGLPGLGEFSPLNESDFLEAEKMRSSDVGSCSFEEFQLIESSLSNFTRSIREFFLPPERLKFGLVSERLLISSLGVRVTGSWLMMLYSAGCPSCAKVFKGGSDLKRILEIHASPLKGDEYGFDPGLPSDKPSVLLFIDRSSDSLKIRRKSKESLTVFRELALHNYIPSKMNAPKVVDPERPFMETVPQHPKLEMSASSQKLTALKDKISIMVMNEGKHIAFDGVASDLQGSSLQEVLAYVLQQKKERKLSSLAKDVGFQLLSDDIDIKMSETEVQSDDKPAEPSVKGLIGSDVDLKKDQVSFMDDMLHGAYDTLPGHTKIEHSTEDDEKNSVETSAQLSVKTEDRHQEELTANIEDEKVGLQGLNLAGSNGSFFFVDGQFRLLEALAGVLKIPSLVIIDPLPHQHYVYPKEADFSYSSLSCFFHMFLNGSLLPYQRSMPVVPNSKEAPKPPFINHDFHEVDSIPHVSALTFMELVVGNHSGSLSADNAWKKDVLVLFTSNWCGFCMRMELVVREVYRAFKGYGNMMKTPFRNEQSSSRNDGINNTIPKLPVIYMMDCIKNDCSSLLKSLTKRDLYPSLLLYPAERKEAVSYDGETSVVNVIKFIADQGGNSQWIYKEQGILWAEAEQGAWNEKPFKDASEPMHEDVSLSKDNREIILKDRTQIQKLEIEKNKIGLHTPYDLSVSGHEVLPGSILVASEKLLDVYPFARSKILIVKANRSIGFQGLIINKLISWDSITELEEGLESLKEAPLSYGGPVSARGLPLVSLTRQPSRDEHPEVLPDIYFLDQWATINLIQNLKLHNRSMTDYWFFVGYSAWGWNQLFDEITDGSWTINDGTVQQFDWPVT</sequence>
<gene>
    <name evidence="1" type="ORF">Ccrd_002137</name>
</gene>
<organism evidence="1 2">
    <name type="scientific">Cynara cardunculus var. scolymus</name>
    <name type="common">Globe artichoke</name>
    <name type="synonym">Cynara scolymus</name>
    <dbReference type="NCBI Taxonomy" id="59895"/>
    <lineage>
        <taxon>Eukaryota</taxon>
        <taxon>Viridiplantae</taxon>
        <taxon>Streptophyta</taxon>
        <taxon>Embryophyta</taxon>
        <taxon>Tracheophyta</taxon>
        <taxon>Spermatophyta</taxon>
        <taxon>Magnoliopsida</taxon>
        <taxon>eudicotyledons</taxon>
        <taxon>Gunneridae</taxon>
        <taxon>Pentapetalae</taxon>
        <taxon>asterids</taxon>
        <taxon>campanulids</taxon>
        <taxon>Asterales</taxon>
        <taxon>Asteraceae</taxon>
        <taxon>Carduoideae</taxon>
        <taxon>Cardueae</taxon>
        <taxon>Carduinae</taxon>
        <taxon>Cynara</taxon>
    </lineage>
</organism>
<comment type="caution">
    <text evidence="1">The sequence shown here is derived from an EMBL/GenBank/DDBJ whole genome shotgun (WGS) entry which is preliminary data.</text>
</comment>
<evidence type="ECO:0000313" key="2">
    <source>
        <dbReference type="Proteomes" id="UP000243975"/>
    </source>
</evidence>
<dbReference type="OMA" id="QHYVFPE"/>
<name>A0A103XS16_CYNCS</name>
<dbReference type="PANTHER" id="PTHR31984">
    <property type="entry name" value="TRANSPORTER, PUTATIVE (DUF179)-RELATED"/>
    <property type="match status" value="1"/>
</dbReference>
<dbReference type="InterPro" id="IPR003774">
    <property type="entry name" value="AlgH-like"/>
</dbReference>
<dbReference type="Gene3D" id="3.40.30.10">
    <property type="entry name" value="Glutaredoxin"/>
    <property type="match status" value="1"/>
</dbReference>
<dbReference type="Gramene" id="KVH95808">
    <property type="protein sequence ID" value="KVH95808"/>
    <property type="gene ID" value="Ccrd_002137"/>
</dbReference>
<evidence type="ECO:0008006" key="3">
    <source>
        <dbReference type="Google" id="ProtNLM"/>
    </source>
</evidence>
<dbReference type="SUPFAM" id="SSF52833">
    <property type="entry name" value="Thioredoxin-like"/>
    <property type="match status" value="1"/>
</dbReference>
<evidence type="ECO:0000313" key="1">
    <source>
        <dbReference type="EMBL" id="KVH95808.1"/>
    </source>
</evidence>
<dbReference type="Gene3D" id="3.40.1740.10">
    <property type="entry name" value="VC0467-like"/>
    <property type="match status" value="1"/>
</dbReference>
<dbReference type="Proteomes" id="UP000243975">
    <property type="component" value="Unassembled WGS sequence"/>
</dbReference>